<name>A0AAN7PRR7_9COLE</name>
<dbReference type="PANTHER" id="PTHR11736">
    <property type="entry name" value="MELANOMA-ASSOCIATED ANTIGEN MAGE ANTIGEN"/>
    <property type="match status" value="1"/>
</dbReference>
<feature type="domain" description="MAGE" evidence="2">
    <location>
        <begin position="38"/>
        <end position="250"/>
    </location>
</feature>
<dbReference type="Pfam" id="PF01454">
    <property type="entry name" value="MAGE"/>
    <property type="match status" value="1"/>
</dbReference>
<dbReference type="InterPro" id="IPR041899">
    <property type="entry name" value="MAGE_WH2"/>
</dbReference>
<sequence>MRNKSQSQSSQSRNGTQASQSQLSQSQIQTQPLTIENEDKLIQNCVRYFLYRAGTGLPIRKSDIQKQVLKNVGKNYSSIFNKAKAVLKEVYGYDVYECEDGQTVVRYLISNSLTYKNSSDLNNTTNQSLNDDDLEIPEDVYKILVMLVLTHIFMSDNSVTQNVLFAFLQSVDIDPEVNHEIFGNVKTFITNTMVHQKYLVAENDEITRQTTYKWGPRAEHEISKHGLLKFVCKIYKDRAPKSWQNQFEVANAQFGESGAEQNGIESMDVADD</sequence>
<evidence type="ECO:0000256" key="1">
    <source>
        <dbReference type="SAM" id="MobiDB-lite"/>
    </source>
</evidence>
<accession>A0AAN7PRR7</accession>
<dbReference type="PANTHER" id="PTHR11736:SF14">
    <property type="entry name" value="NSE3 HOMOLOG, SMC5-SMC6 COMPLEX COMPONENT"/>
    <property type="match status" value="1"/>
</dbReference>
<dbReference type="FunFam" id="1.10.10.1210:FF:000001">
    <property type="entry name" value="melanoma-associated antigen D1"/>
    <property type="match status" value="1"/>
</dbReference>
<proteinExistence type="predicted"/>
<dbReference type="SMART" id="SM01373">
    <property type="entry name" value="MAGE"/>
    <property type="match status" value="1"/>
</dbReference>
<dbReference type="AlphaFoldDB" id="A0AAN7PRR7"/>
<dbReference type="PROSITE" id="PS50838">
    <property type="entry name" value="MAGE"/>
    <property type="match status" value="1"/>
</dbReference>
<evidence type="ECO:0000313" key="4">
    <source>
        <dbReference type="Proteomes" id="UP001353858"/>
    </source>
</evidence>
<keyword evidence="4" id="KW-1185">Reference proteome</keyword>
<evidence type="ECO:0000259" key="2">
    <source>
        <dbReference type="PROSITE" id="PS50838"/>
    </source>
</evidence>
<comment type="caution">
    <text evidence="3">The sequence shown here is derived from an EMBL/GenBank/DDBJ whole genome shotgun (WGS) entry which is preliminary data.</text>
</comment>
<dbReference type="InterPro" id="IPR041898">
    <property type="entry name" value="MAGE_WH1"/>
</dbReference>
<organism evidence="3 4">
    <name type="scientific">Aquatica leii</name>
    <dbReference type="NCBI Taxonomy" id="1421715"/>
    <lineage>
        <taxon>Eukaryota</taxon>
        <taxon>Metazoa</taxon>
        <taxon>Ecdysozoa</taxon>
        <taxon>Arthropoda</taxon>
        <taxon>Hexapoda</taxon>
        <taxon>Insecta</taxon>
        <taxon>Pterygota</taxon>
        <taxon>Neoptera</taxon>
        <taxon>Endopterygota</taxon>
        <taxon>Coleoptera</taxon>
        <taxon>Polyphaga</taxon>
        <taxon>Elateriformia</taxon>
        <taxon>Elateroidea</taxon>
        <taxon>Lampyridae</taxon>
        <taxon>Luciolinae</taxon>
        <taxon>Aquatica</taxon>
    </lineage>
</organism>
<dbReference type="GO" id="GO:0005634">
    <property type="term" value="C:nucleus"/>
    <property type="evidence" value="ECO:0007669"/>
    <property type="project" value="TreeGrafter"/>
</dbReference>
<dbReference type="InterPro" id="IPR002190">
    <property type="entry name" value="MHD_dom"/>
</dbReference>
<protein>
    <recommendedName>
        <fullName evidence="2">MAGE domain-containing protein</fullName>
    </recommendedName>
</protein>
<reference evidence="4" key="1">
    <citation type="submission" date="2023-01" db="EMBL/GenBank/DDBJ databases">
        <title>Key to firefly adult light organ development and bioluminescence: homeobox transcription factors regulate luciferase expression and transportation to peroxisome.</title>
        <authorList>
            <person name="Fu X."/>
        </authorList>
    </citation>
    <scope>NUCLEOTIDE SEQUENCE [LARGE SCALE GENOMIC DNA]</scope>
</reference>
<dbReference type="Proteomes" id="UP001353858">
    <property type="component" value="Unassembled WGS sequence"/>
</dbReference>
<dbReference type="Gene3D" id="1.10.10.1210">
    <property type="entry name" value="MAGE homology domain, winged helix WH2 motif"/>
    <property type="match status" value="1"/>
</dbReference>
<dbReference type="InterPro" id="IPR037445">
    <property type="entry name" value="MAGE"/>
</dbReference>
<dbReference type="EMBL" id="JARPUR010000006">
    <property type="protein sequence ID" value="KAK4874072.1"/>
    <property type="molecule type" value="Genomic_DNA"/>
</dbReference>
<feature type="region of interest" description="Disordered" evidence="1">
    <location>
        <begin position="1"/>
        <end position="29"/>
    </location>
</feature>
<dbReference type="Gene3D" id="1.10.10.1200">
    <property type="entry name" value="MAGE homology domain, winged helix WH1 motif"/>
    <property type="match status" value="1"/>
</dbReference>
<evidence type="ECO:0000313" key="3">
    <source>
        <dbReference type="EMBL" id="KAK4874072.1"/>
    </source>
</evidence>
<gene>
    <name evidence="3" type="ORF">RN001_013432</name>
</gene>